<dbReference type="InterPro" id="IPR050707">
    <property type="entry name" value="HTH_MetabolicPath_Reg"/>
</dbReference>
<dbReference type="Proteomes" id="UP000239480">
    <property type="component" value="Unassembled WGS sequence"/>
</dbReference>
<evidence type="ECO:0000313" key="7">
    <source>
        <dbReference type="Proteomes" id="UP000239480"/>
    </source>
</evidence>
<evidence type="ECO:0000259" key="4">
    <source>
        <dbReference type="PROSITE" id="PS51077"/>
    </source>
</evidence>
<dbReference type="PANTHER" id="PTHR30136:SF7">
    <property type="entry name" value="HTH-TYPE TRANSCRIPTIONAL REGULATOR KDGR-RELATED"/>
    <property type="match status" value="1"/>
</dbReference>
<sequence>MNETTGKYRAPALEKGLDVVELLSEQEEALSKKEISEKLGLSVNELFRMLYVLEERGFIAADQDTGKFRLTLKTFELSNRHPPLERLLTAASTELQELADKTQQSCHITVLHEGSMVVVAKQDSPYKMGFTIRLSARVDVHGSGSGLAYLAFQDDRQAHAILEGTNATTEQKQVALSQLEKIRRQGYFVGASPQISGVTNISYPLFNSKQKVEAVLTMPFLTLNSDSLHHQVVSFEDSRRAVGQTAETLIAAIGGVYPSDI</sequence>
<dbReference type="PROSITE" id="PS51077">
    <property type="entry name" value="HTH_ICLR"/>
    <property type="match status" value="1"/>
</dbReference>
<keyword evidence="3" id="KW-0804">Transcription</keyword>
<evidence type="ECO:0000256" key="1">
    <source>
        <dbReference type="ARBA" id="ARBA00023015"/>
    </source>
</evidence>
<dbReference type="SMART" id="SM00346">
    <property type="entry name" value="HTH_ICLR"/>
    <property type="match status" value="1"/>
</dbReference>
<keyword evidence="1" id="KW-0805">Transcription regulation</keyword>
<name>A0A2T0RHI6_9RHOB</name>
<accession>A0A2T0RHI6</accession>
<dbReference type="RefSeq" id="WP_106207422.1">
    <property type="nucleotide sequence ID" value="NZ_PVTD01000012.1"/>
</dbReference>
<dbReference type="InterPro" id="IPR005471">
    <property type="entry name" value="Tscrpt_reg_IclR_N"/>
</dbReference>
<feature type="domain" description="IclR-ED" evidence="5">
    <location>
        <begin position="73"/>
        <end position="255"/>
    </location>
</feature>
<dbReference type="PROSITE" id="PS51078">
    <property type="entry name" value="ICLR_ED"/>
    <property type="match status" value="1"/>
</dbReference>
<dbReference type="Pfam" id="PF09339">
    <property type="entry name" value="HTH_IclR"/>
    <property type="match status" value="1"/>
</dbReference>
<feature type="domain" description="HTH iclR-type" evidence="4">
    <location>
        <begin position="10"/>
        <end position="72"/>
    </location>
</feature>
<evidence type="ECO:0000256" key="3">
    <source>
        <dbReference type="ARBA" id="ARBA00023163"/>
    </source>
</evidence>
<keyword evidence="7" id="KW-1185">Reference proteome</keyword>
<dbReference type="PANTHER" id="PTHR30136">
    <property type="entry name" value="HELIX-TURN-HELIX TRANSCRIPTIONAL REGULATOR, ICLR FAMILY"/>
    <property type="match status" value="1"/>
</dbReference>
<comment type="caution">
    <text evidence="6">The sequence shown here is derived from an EMBL/GenBank/DDBJ whole genome shotgun (WGS) entry which is preliminary data.</text>
</comment>
<protein>
    <submittedName>
        <fullName evidence="6">IclR family transcriptional regulator</fullName>
    </submittedName>
</protein>
<organism evidence="6 7">
    <name type="scientific">Aliiruegeria haliotis</name>
    <dbReference type="NCBI Taxonomy" id="1280846"/>
    <lineage>
        <taxon>Bacteria</taxon>
        <taxon>Pseudomonadati</taxon>
        <taxon>Pseudomonadota</taxon>
        <taxon>Alphaproteobacteria</taxon>
        <taxon>Rhodobacterales</taxon>
        <taxon>Roseobacteraceae</taxon>
        <taxon>Aliiruegeria</taxon>
    </lineage>
</organism>
<dbReference type="SUPFAM" id="SSF46785">
    <property type="entry name" value="Winged helix' DNA-binding domain"/>
    <property type="match status" value="1"/>
</dbReference>
<dbReference type="InterPro" id="IPR036388">
    <property type="entry name" value="WH-like_DNA-bd_sf"/>
</dbReference>
<dbReference type="InterPro" id="IPR036390">
    <property type="entry name" value="WH_DNA-bd_sf"/>
</dbReference>
<dbReference type="SUPFAM" id="SSF55781">
    <property type="entry name" value="GAF domain-like"/>
    <property type="match status" value="1"/>
</dbReference>
<dbReference type="AlphaFoldDB" id="A0A2T0RHI6"/>
<dbReference type="Pfam" id="PF01614">
    <property type="entry name" value="IclR_C"/>
    <property type="match status" value="1"/>
</dbReference>
<dbReference type="Gene3D" id="1.10.10.10">
    <property type="entry name" value="Winged helix-like DNA-binding domain superfamily/Winged helix DNA-binding domain"/>
    <property type="match status" value="1"/>
</dbReference>
<proteinExistence type="predicted"/>
<dbReference type="EMBL" id="PVTD01000012">
    <property type="protein sequence ID" value="PRY20628.1"/>
    <property type="molecule type" value="Genomic_DNA"/>
</dbReference>
<gene>
    <name evidence="6" type="ORF">CLV78_1121</name>
</gene>
<reference evidence="6 7" key="1">
    <citation type="submission" date="2018-03" db="EMBL/GenBank/DDBJ databases">
        <title>Genomic Encyclopedia of Archaeal and Bacterial Type Strains, Phase II (KMG-II): from individual species to whole genera.</title>
        <authorList>
            <person name="Goeker M."/>
        </authorList>
    </citation>
    <scope>NUCLEOTIDE SEQUENCE [LARGE SCALE GENOMIC DNA]</scope>
    <source>
        <strain evidence="6 7">DSM 29328</strain>
    </source>
</reference>
<dbReference type="InterPro" id="IPR014757">
    <property type="entry name" value="Tscrpt_reg_IclR_C"/>
</dbReference>
<dbReference type="GO" id="GO:0003700">
    <property type="term" value="F:DNA-binding transcription factor activity"/>
    <property type="evidence" value="ECO:0007669"/>
    <property type="project" value="TreeGrafter"/>
</dbReference>
<evidence type="ECO:0000313" key="6">
    <source>
        <dbReference type="EMBL" id="PRY20628.1"/>
    </source>
</evidence>
<dbReference type="GO" id="GO:0045892">
    <property type="term" value="P:negative regulation of DNA-templated transcription"/>
    <property type="evidence" value="ECO:0007669"/>
    <property type="project" value="TreeGrafter"/>
</dbReference>
<dbReference type="Gene3D" id="3.30.450.40">
    <property type="match status" value="1"/>
</dbReference>
<evidence type="ECO:0000259" key="5">
    <source>
        <dbReference type="PROSITE" id="PS51078"/>
    </source>
</evidence>
<dbReference type="GO" id="GO:0003677">
    <property type="term" value="F:DNA binding"/>
    <property type="evidence" value="ECO:0007669"/>
    <property type="project" value="UniProtKB-KW"/>
</dbReference>
<dbReference type="OrthoDB" id="6057486at2"/>
<dbReference type="InterPro" id="IPR029016">
    <property type="entry name" value="GAF-like_dom_sf"/>
</dbReference>
<keyword evidence="2" id="KW-0238">DNA-binding</keyword>
<evidence type="ECO:0000256" key="2">
    <source>
        <dbReference type="ARBA" id="ARBA00023125"/>
    </source>
</evidence>